<keyword evidence="6" id="KW-0156">Chromatin regulator</keyword>
<dbReference type="SUPFAM" id="SSF50978">
    <property type="entry name" value="WD40 repeat-like"/>
    <property type="match status" value="1"/>
</dbReference>
<evidence type="ECO:0000256" key="2">
    <source>
        <dbReference type="ARBA" id="ARBA00007306"/>
    </source>
</evidence>
<dbReference type="InterPro" id="IPR045145">
    <property type="entry name" value="PTHR15271"/>
</dbReference>
<evidence type="ECO:0000256" key="7">
    <source>
        <dbReference type="ARBA" id="ARBA00023204"/>
    </source>
</evidence>
<dbReference type="GO" id="GO:0005634">
    <property type="term" value="C:nucleus"/>
    <property type="evidence" value="ECO:0007669"/>
    <property type="project" value="UniProtKB-SubCell"/>
</dbReference>
<dbReference type="AlphaFoldDB" id="A0A1Y2CKP5"/>
<keyword evidence="3 9" id="KW-0853">WD repeat</keyword>
<dbReference type="SMART" id="SM00320">
    <property type="entry name" value="WD40"/>
    <property type="match status" value="5"/>
</dbReference>
<dbReference type="InParanoid" id="A0A1Y2CKP5"/>
<keyword evidence="13" id="KW-1185">Reference proteome</keyword>
<evidence type="ECO:0000259" key="11">
    <source>
        <dbReference type="Pfam" id="PF24105"/>
    </source>
</evidence>
<keyword evidence="7" id="KW-0234">DNA repair</keyword>
<dbReference type="Proteomes" id="UP000193467">
    <property type="component" value="Unassembled WGS sequence"/>
</dbReference>
<feature type="region of interest" description="Disordered" evidence="10">
    <location>
        <begin position="277"/>
        <end position="441"/>
    </location>
</feature>
<dbReference type="Gene3D" id="2.130.10.10">
    <property type="entry name" value="YVTN repeat-like/Quinoprotein amine dehydrogenase"/>
    <property type="match status" value="2"/>
</dbReference>
<evidence type="ECO:0000256" key="6">
    <source>
        <dbReference type="ARBA" id="ARBA00022853"/>
    </source>
</evidence>
<dbReference type="OrthoDB" id="71227at2759"/>
<feature type="domain" description="CAF1B/HIR1 beta-propeller" evidence="11">
    <location>
        <begin position="526"/>
        <end position="683"/>
    </location>
</feature>
<feature type="compositionally biased region" description="Low complexity" evidence="10">
    <location>
        <begin position="725"/>
        <end position="746"/>
    </location>
</feature>
<dbReference type="FunCoup" id="A0A1Y2CKP5">
    <property type="interactions" value="477"/>
</dbReference>
<accession>A0A1Y2CKP5</accession>
<proteinExistence type="inferred from homology"/>
<keyword evidence="4" id="KW-0677">Repeat</keyword>
<evidence type="ECO:0000256" key="3">
    <source>
        <dbReference type="ARBA" id="ARBA00022574"/>
    </source>
</evidence>
<feature type="region of interest" description="Disordered" evidence="10">
    <location>
        <begin position="82"/>
        <end position="117"/>
    </location>
</feature>
<keyword evidence="5" id="KW-0227">DNA damage</keyword>
<evidence type="ECO:0000256" key="4">
    <source>
        <dbReference type="ARBA" id="ARBA00022737"/>
    </source>
</evidence>
<feature type="repeat" description="WD" evidence="9">
    <location>
        <begin position="127"/>
        <end position="158"/>
    </location>
</feature>
<protein>
    <submittedName>
        <fullName evidence="12">WD40-repeat-containing domain protein</fullName>
    </submittedName>
</protein>
<evidence type="ECO:0000256" key="5">
    <source>
        <dbReference type="ARBA" id="ARBA00022763"/>
    </source>
</evidence>
<feature type="region of interest" description="Disordered" evidence="10">
    <location>
        <begin position="586"/>
        <end position="608"/>
    </location>
</feature>
<dbReference type="InterPro" id="IPR036322">
    <property type="entry name" value="WD40_repeat_dom_sf"/>
</dbReference>
<feature type="compositionally biased region" description="Basic residues" evidence="10">
    <location>
        <begin position="313"/>
        <end position="323"/>
    </location>
</feature>
<evidence type="ECO:0000256" key="1">
    <source>
        <dbReference type="ARBA" id="ARBA00004123"/>
    </source>
</evidence>
<dbReference type="InterPro" id="IPR055410">
    <property type="entry name" value="Beta-prop_CAF1B_HIR1"/>
</dbReference>
<dbReference type="InterPro" id="IPR001680">
    <property type="entry name" value="WD40_rpt"/>
</dbReference>
<comment type="similarity">
    <text evidence="2">Belongs to the WD repeat HIR1 family.</text>
</comment>
<sequence length="779" mass="83780">MKCKVVEIRWHDTTPIFSTDFHASPPLQHKKAAHPYLKTAGGVDVAQDEQRKAGEEEEDKMWRLATCGGDKNVRLWLVHPRPSASSAPLTLPPTPLASSSKLPPPPPPSAAKQADSGGPTVEYLATLKQHTGIVNVVRFSPVGDMLASAGDDGNVLFWVPGESTSNFGESVEDQQYEREKWRVKTMTKTGQEIYDLSFSPDGQRILTGSIDHTANIYDVGSGQLIHTIAEHTNYVQGVSWDPWNRFIATQSSDRSMHIYSIADTASGLQVHAVGKNSRMEVQHTPGGTWRPPTPAQTPSSSFEKADDKDKSLARPRLHQRSHSRASDSGASEASSSISHAHSHSHIPHPPPQGDNSTTAASDDAIIIDEETTPMDPPAAPRPLSRRSSTSGSHPGQSPSLVPRSPQHHPPHLRSPSPAPLPAVKVPLSPTMAPSSGSGGKIETLKLYTDANSTPFFRRLSWSTDGSLLLTPAGLFEDPYAGIGLAAAKEEKDKEASTSSKKRKSSLPVSTKDKESNALSTKAGGKPTVYIYSRSNVARPPVAHLPGHKTTSIAIRFCPVLWDLRMLKSEGVGEESEREPIMVDLTGEGKEVKLPSGEEKGKGKEDDNVKPQSLFDLPYRMVYAVATLDTVFLYDTQQAAPLAMFGNLHYAPFTDLSWTPDGQTLILSAQDGYCSIIAFDPLELGTPYKTALKDLPPPPLPFTTSHSSIPATAPAPATLPTLFKKVESTPAAPSASTSTSTSATGGEANKKREGEAAVEGEQPAKKAKKRAVLIHQGPVQ</sequence>
<dbReference type="GO" id="GO:0006334">
    <property type="term" value="P:nucleosome assembly"/>
    <property type="evidence" value="ECO:0007669"/>
    <property type="project" value="TreeGrafter"/>
</dbReference>
<comment type="subcellular location">
    <subcellularLocation>
        <location evidence="1">Nucleus</location>
    </subcellularLocation>
</comment>
<feature type="compositionally biased region" description="Low complexity" evidence="10">
    <location>
        <begin position="381"/>
        <end position="394"/>
    </location>
</feature>
<dbReference type="GO" id="GO:0006335">
    <property type="term" value="P:DNA replication-dependent chromatin assembly"/>
    <property type="evidence" value="ECO:0007669"/>
    <property type="project" value="InterPro"/>
</dbReference>
<reference evidence="12 13" key="1">
    <citation type="submission" date="2016-07" db="EMBL/GenBank/DDBJ databases">
        <title>Pervasive Adenine N6-methylation of Active Genes in Fungi.</title>
        <authorList>
            <consortium name="DOE Joint Genome Institute"/>
            <person name="Mondo S.J."/>
            <person name="Dannebaum R.O."/>
            <person name="Kuo R.C."/>
            <person name="Labutti K."/>
            <person name="Haridas S."/>
            <person name="Kuo A."/>
            <person name="Salamov A."/>
            <person name="Ahrendt S.R."/>
            <person name="Lipzen A."/>
            <person name="Sullivan W."/>
            <person name="Andreopoulos W.B."/>
            <person name="Clum A."/>
            <person name="Lindquist E."/>
            <person name="Daum C."/>
            <person name="Ramamoorthy G.K."/>
            <person name="Gryganskyi A."/>
            <person name="Culley D."/>
            <person name="Magnuson J.K."/>
            <person name="James T.Y."/>
            <person name="O'Malley M.A."/>
            <person name="Stajich J.E."/>
            <person name="Spatafora J.W."/>
            <person name="Visel A."/>
            <person name="Grigoriev I.V."/>
        </authorList>
    </citation>
    <scope>NUCLEOTIDE SEQUENCE [LARGE SCALE GENOMIC DNA]</scope>
    <source>
        <strain evidence="12 13">62-1032</strain>
    </source>
</reference>
<feature type="repeat" description="WD" evidence="9">
    <location>
        <begin position="186"/>
        <end position="227"/>
    </location>
</feature>
<keyword evidence="8" id="KW-0539">Nucleus</keyword>
<dbReference type="Pfam" id="PF24105">
    <property type="entry name" value="Beta-prop_CAF1B_HIR1"/>
    <property type="match status" value="2"/>
</dbReference>
<feature type="compositionally biased region" description="Low complexity" evidence="10">
    <location>
        <begin position="326"/>
        <end position="339"/>
    </location>
</feature>
<dbReference type="PROSITE" id="PS50294">
    <property type="entry name" value="WD_REPEATS_REGION"/>
    <property type="match status" value="1"/>
</dbReference>
<dbReference type="GO" id="GO:0033186">
    <property type="term" value="C:CAF-1 complex"/>
    <property type="evidence" value="ECO:0007669"/>
    <property type="project" value="TreeGrafter"/>
</dbReference>
<dbReference type="PANTHER" id="PTHR15271">
    <property type="entry name" value="CHROMATIN ASSEMBLY FACTOR 1 SUBUNIT B"/>
    <property type="match status" value="1"/>
</dbReference>
<feature type="repeat" description="WD" evidence="9">
    <location>
        <begin position="228"/>
        <end position="261"/>
    </location>
</feature>
<dbReference type="PROSITE" id="PS50082">
    <property type="entry name" value="WD_REPEATS_2"/>
    <property type="match status" value="3"/>
</dbReference>
<feature type="domain" description="CAF1B/HIR1 beta-propeller" evidence="11">
    <location>
        <begin position="113"/>
        <end position="270"/>
    </location>
</feature>
<feature type="compositionally biased region" description="Basic and acidic residues" evidence="10">
    <location>
        <begin position="303"/>
        <end position="312"/>
    </location>
</feature>
<gene>
    <name evidence="12" type="ORF">BCR35DRAFT_336153</name>
</gene>
<dbReference type="InterPro" id="IPR015943">
    <property type="entry name" value="WD40/YVTN_repeat-like_dom_sf"/>
</dbReference>
<evidence type="ECO:0000313" key="13">
    <source>
        <dbReference type="Proteomes" id="UP000193467"/>
    </source>
</evidence>
<dbReference type="GO" id="GO:0006281">
    <property type="term" value="P:DNA repair"/>
    <property type="evidence" value="ECO:0007669"/>
    <property type="project" value="UniProtKB-KW"/>
</dbReference>
<organism evidence="12 13">
    <name type="scientific">Leucosporidium creatinivorum</name>
    <dbReference type="NCBI Taxonomy" id="106004"/>
    <lineage>
        <taxon>Eukaryota</taxon>
        <taxon>Fungi</taxon>
        <taxon>Dikarya</taxon>
        <taxon>Basidiomycota</taxon>
        <taxon>Pucciniomycotina</taxon>
        <taxon>Microbotryomycetes</taxon>
        <taxon>Leucosporidiales</taxon>
        <taxon>Leucosporidium</taxon>
    </lineage>
</organism>
<dbReference type="STRING" id="106004.A0A1Y2CKP5"/>
<feature type="region of interest" description="Disordered" evidence="10">
    <location>
        <begin position="488"/>
        <end position="521"/>
    </location>
</feature>
<feature type="region of interest" description="Disordered" evidence="10">
    <location>
        <begin position="725"/>
        <end position="779"/>
    </location>
</feature>
<dbReference type="EMBL" id="MCGR01000116">
    <property type="protein sequence ID" value="ORY47570.1"/>
    <property type="molecule type" value="Genomic_DNA"/>
</dbReference>
<comment type="caution">
    <text evidence="12">The sequence shown here is derived from an EMBL/GenBank/DDBJ whole genome shotgun (WGS) entry which is preliminary data.</text>
</comment>
<evidence type="ECO:0000256" key="9">
    <source>
        <dbReference type="PROSITE-ProRule" id="PRU00221"/>
    </source>
</evidence>
<evidence type="ECO:0000256" key="8">
    <source>
        <dbReference type="ARBA" id="ARBA00023242"/>
    </source>
</evidence>
<evidence type="ECO:0000256" key="10">
    <source>
        <dbReference type="SAM" id="MobiDB-lite"/>
    </source>
</evidence>
<name>A0A1Y2CKP5_9BASI</name>
<evidence type="ECO:0000313" key="12">
    <source>
        <dbReference type="EMBL" id="ORY47570.1"/>
    </source>
</evidence>
<dbReference type="PANTHER" id="PTHR15271:SF4">
    <property type="entry name" value="CHROMATIN ASSEMBLY FACTOR 1 SUBUNIT B"/>
    <property type="match status" value="1"/>
</dbReference>